<sequence length="1851" mass="203012">MLHPADQSSAEAAARRAFSRSPARTQIRSASSPVAHHALNNVRSNPVLLPSRQPGSVKNIANKFDQGAAAVGAAPQLRVQTAQERYRRTNLDKPRSPISNKVDGGMVKLQKRRPVQPKSPQKSPATSFETSGSFTSNATVNSSRSLPQTTTSPRTARSPAKQASGINARPLFGELTADGWHGNFALPDYQLPTFKSTPRRQSDSSLALGHGRYEMHQGIPRKALSPAASNVLHHKRSRSEMDTPQPQAAPNMPNLHGQLIPSLYPTPPNSGTRNAQTKEPPASRLPLSSRRQSQDSNSTSSAPYSRSASAMSNRDRQRLSKSPTRMKLGFGKENGTVVLPSRSRYQPAPLPSTQSKQTLSAKIVAPPSKLSPPLRSSRPRQPVSAATTSASRARAAERFQNPATTKDSRRPSEQWLGKPYDPQREQTRRKIPELGKVDFAERRARIQKAISQNLEASEGQETVVTRSRQASSASQQASAGAEHGGNNDVDERQAAIFDNETDQIREIQTPLEHARPRGLSLNTHAVSAGVDQEEEPKTAVTDATEFEIDESPVLGRPSKDAEAYTEPTTPPRTIGEEPILLRADTYQTPSARPVTPPASELAELQPVQSPSVLEHIRRMRERSSSSVSRDGINLPASPSVEDSPSDIEDQWSLKHGVGRADQGSIRIMLDGEPPLNDLEPWSRNAQPDVEEHAAQLAEHHEEPAYLSDGYADSPMDHTPSIPEDDTLDATPRKPRGDDTLKSATLASAMAFTATVPDLQHDTDLGRAFDEYQTSGQIAPEILEYIQGHSVDLQRLSANGESNAHMVQNLLDSMLDARKRGTPEQERNTTSFDGEMLSSMQYEIPAVTPDTPPDASFATGTAMVYSGRTSFDELPVVDTEDFHAKITQADGDWEKERRHETNTLHIDTGTAPPPPPKDFGYTPRSSTGPPSATFPPMYHEGLRLSTGNDMTDDVLAAGDSVANTPLTTLGGLLASLNNASVPPAAPSYAPPLPPSATASPSASRLPFGMPDVPPIPASYSERGSNELSPRVRKTYWNATGSARPSVDSQRPGGPPSLPVSLGDSARHSSVDADASDSQTRLIKTVSPGPEQKRLLKRKNIIKELLDTENSYHQDLKIIEDIYKATVGELVNADDKRILFGNCDDIEQFSLHFYDELRRAVAPMYVPAKQMRWANKRGSYSTMQSDGTGQTSVMSSDTIDDAKDRATTIGACFLTNIHRMDQVYGAYLKNHDAANQRLTTLKSMPTVKCWLDECHNNASDITSAWDLDSLLVKPTQRVAKYPLMLHQLLETTPSDHPDYEPLKAAAKDAVGMLTRINEAKKRADLVDQIINGKSKDGDVRSGIAKAFGRRTEKLKERVGIAEAFQDPEFDELSHKFGGHYIRLQICMRDVQDYLHRIDKGMEQVTNTAAALDLYTDVAPSSLPEIESKWRRYGQAVREISAIAFPEHKATVYKRVIQPMITCIKLHEGPQNAINKRKRRIVDYAKCKAIEKRGEKPDKKTVEAAEMYEALNDTLKIDLPKLYSLTASLVQACLTCFLDVQLSWYHMWERKLKPILEAADVPSSIQQIEPAFRPDYDIVKTKLLDLSICNGALLADSANVLSPASTLVADTDLTLKRPATMDSKRTGSISSEASPSLPHIHKRHSSGYVHGYEGVPAIVHDGRVRSNSSMSTRNGPPASGTSANRPWSNAATPTSSFSASRPSTANPQPVPLPTFQPTRPSLETFRNPRPSSANQTYFTPNKPTDPDPHRFSNLFSSALPQDLQSGDPSDRPSTPPRADNPPVMFVCASLFEFSIDKTRKEAGYPYLTYVQGEVFDVIAQKGELWLAKNQDDGGNLLGWIWEQHFVILSQDASS</sequence>
<dbReference type="SMART" id="SM00721">
    <property type="entry name" value="BAR"/>
    <property type="match status" value="1"/>
</dbReference>
<feature type="compositionally biased region" description="Basic and acidic residues" evidence="2">
    <location>
        <begin position="84"/>
        <end position="95"/>
    </location>
</feature>
<keyword evidence="1" id="KW-0344">Guanine-nucleotide releasing factor</keyword>
<feature type="compositionally biased region" description="Basic and acidic residues" evidence="2">
    <location>
        <begin position="421"/>
        <end position="434"/>
    </location>
</feature>
<dbReference type="FunFam" id="1.20.900.10:FF:000053">
    <property type="entry name" value="Rho guanyl nucleotide exchange factor, putative"/>
    <property type="match status" value="1"/>
</dbReference>
<feature type="compositionally biased region" description="Low complexity" evidence="2">
    <location>
        <begin position="466"/>
        <end position="481"/>
    </location>
</feature>
<dbReference type="InterPro" id="IPR051492">
    <property type="entry name" value="Dynamin-Rho_GEF"/>
</dbReference>
<dbReference type="Gene3D" id="1.20.900.10">
    <property type="entry name" value="Dbl homology (DH) domain"/>
    <property type="match status" value="1"/>
</dbReference>
<dbReference type="EMBL" id="JAVRRL010000096">
    <property type="protein sequence ID" value="KAK5108086.1"/>
    <property type="molecule type" value="Genomic_DNA"/>
</dbReference>
<comment type="caution">
    <text evidence="5">The sequence shown here is derived from an EMBL/GenBank/DDBJ whole genome shotgun (WGS) entry which is preliminary data.</text>
</comment>
<dbReference type="GO" id="GO:0032955">
    <property type="term" value="P:regulation of division septum assembly"/>
    <property type="evidence" value="ECO:0007669"/>
    <property type="project" value="TreeGrafter"/>
</dbReference>
<evidence type="ECO:0008006" key="7">
    <source>
        <dbReference type="Google" id="ProtNLM"/>
    </source>
</evidence>
<feature type="domain" description="BAR" evidence="4">
    <location>
        <begin position="1352"/>
        <end position="1575"/>
    </location>
</feature>
<dbReference type="InterPro" id="IPR000219">
    <property type="entry name" value="DH_dom"/>
</dbReference>
<dbReference type="Pfam" id="PF03114">
    <property type="entry name" value="BAR"/>
    <property type="match status" value="1"/>
</dbReference>
<dbReference type="SUPFAM" id="SSF48065">
    <property type="entry name" value="DBL homology domain (DH-domain)"/>
    <property type="match status" value="1"/>
</dbReference>
<feature type="compositionally biased region" description="Low complexity" evidence="2">
    <location>
        <begin position="366"/>
        <end position="393"/>
    </location>
</feature>
<dbReference type="InterPro" id="IPR004148">
    <property type="entry name" value="BAR_dom"/>
</dbReference>
<dbReference type="CDD" id="cd00160">
    <property type="entry name" value="RhoGEF"/>
    <property type="match status" value="1"/>
</dbReference>
<feature type="compositionally biased region" description="Polar residues" evidence="2">
    <location>
        <begin position="1750"/>
        <end position="1764"/>
    </location>
</feature>
<feature type="domain" description="DH" evidence="3">
    <location>
        <begin position="1095"/>
        <end position="1317"/>
    </location>
</feature>
<feature type="region of interest" description="Disordered" evidence="2">
    <location>
        <begin position="1039"/>
        <end position="1079"/>
    </location>
</feature>
<dbReference type="SUPFAM" id="SSF103657">
    <property type="entry name" value="BAR/IMD domain-like"/>
    <property type="match status" value="1"/>
</dbReference>
<evidence type="ECO:0000256" key="1">
    <source>
        <dbReference type="ARBA" id="ARBA00022658"/>
    </source>
</evidence>
<protein>
    <recommendedName>
        <fullName evidence="7">DH domain-containing protein</fullName>
    </recommendedName>
</protein>
<dbReference type="SMART" id="SM00325">
    <property type="entry name" value="RhoGEF"/>
    <property type="match status" value="1"/>
</dbReference>
<dbReference type="PROSITE" id="PS50010">
    <property type="entry name" value="DH_2"/>
    <property type="match status" value="1"/>
</dbReference>
<evidence type="ECO:0000313" key="5">
    <source>
        <dbReference type="EMBL" id="KAK5108086.1"/>
    </source>
</evidence>
<feature type="region of interest" description="Disordered" evidence="2">
    <location>
        <begin position="228"/>
        <end position="434"/>
    </location>
</feature>
<evidence type="ECO:0000259" key="4">
    <source>
        <dbReference type="PROSITE" id="PS51021"/>
    </source>
</evidence>
<evidence type="ECO:0000256" key="2">
    <source>
        <dbReference type="SAM" id="MobiDB-lite"/>
    </source>
</evidence>
<feature type="compositionally biased region" description="Polar residues" evidence="2">
    <location>
        <begin position="451"/>
        <end position="465"/>
    </location>
</feature>
<feature type="region of interest" description="Disordered" evidence="2">
    <location>
        <begin position="671"/>
        <end position="737"/>
    </location>
</feature>
<dbReference type="PANTHER" id="PTHR22834:SF20">
    <property type="entry name" value="SH3 DOMAIN-CONTAINING PROTEIN"/>
    <property type="match status" value="1"/>
</dbReference>
<dbReference type="Proteomes" id="UP001310890">
    <property type="component" value="Unassembled WGS sequence"/>
</dbReference>
<feature type="region of interest" description="Disordered" evidence="2">
    <location>
        <begin position="1662"/>
        <end position="1778"/>
    </location>
</feature>
<dbReference type="GO" id="GO:0031991">
    <property type="term" value="P:regulation of actomyosin contractile ring contraction"/>
    <property type="evidence" value="ECO:0007669"/>
    <property type="project" value="TreeGrafter"/>
</dbReference>
<feature type="region of interest" description="Disordered" evidence="2">
    <location>
        <begin position="451"/>
        <end position="499"/>
    </location>
</feature>
<dbReference type="Pfam" id="PF00621">
    <property type="entry name" value="RhoGEF"/>
    <property type="match status" value="1"/>
</dbReference>
<reference evidence="5" key="1">
    <citation type="submission" date="2023-08" db="EMBL/GenBank/DDBJ databases">
        <title>Black Yeasts Isolated from many extreme environments.</title>
        <authorList>
            <person name="Coleine C."/>
            <person name="Stajich J.E."/>
            <person name="Selbmann L."/>
        </authorList>
    </citation>
    <scope>NUCLEOTIDE SEQUENCE</scope>
    <source>
        <strain evidence="5">CCFEE 5401</strain>
    </source>
</reference>
<feature type="compositionally biased region" description="Polar residues" evidence="2">
    <location>
        <begin position="1662"/>
        <end position="1704"/>
    </location>
</feature>
<dbReference type="Gene3D" id="1.20.1270.60">
    <property type="entry name" value="Arfaptin homology (AH) domain/BAR domain"/>
    <property type="match status" value="1"/>
</dbReference>
<feature type="region of interest" description="Disordered" evidence="2">
    <location>
        <begin position="527"/>
        <end position="657"/>
    </location>
</feature>
<accession>A0AAN7T9K3</accession>
<name>A0AAN7T9K3_9PEZI</name>
<feature type="region of interest" description="Disordered" evidence="2">
    <location>
        <begin position="1"/>
        <end position="55"/>
    </location>
</feature>
<feature type="compositionally biased region" description="Polar residues" evidence="2">
    <location>
        <begin position="1726"/>
        <end position="1739"/>
    </location>
</feature>
<proteinExistence type="predicted"/>
<dbReference type="PANTHER" id="PTHR22834">
    <property type="entry name" value="NUCLEAR FUSION PROTEIN FUS2"/>
    <property type="match status" value="1"/>
</dbReference>
<organism evidence="5 6">
    <name type="scientific">Meristemomyces frigidus</name>
    <dbReference type="NCBI Taxonomy" id="1508187"/>
    <lineage>
        <taxon>Eukaryota</taxon>
        <taxon>Fungi</taxon>
        <taxon>Dikarya</taxon>
        <taxon>Ascomycota</taxon>
        <taxon>Pezizomycotina</taxon>
        <taxon>Dothideomycetes</taxon>
        <taxon>Dothideomycetidae</taxon>
        <taxon>Mycosphaerellales</taxon>
        <taxon>Teratosphaeriaceae</taxon>
        <taxon>Meristemomyces</taxon>
    </lineage>
</organism>
<dbReference type="GO" id="GO:0005737">
    <property type="term" value="C:cytoplasm"/>
    <property type="evidence" value="ECO:0007669"/>
    <property type="project" value="InterPro"/>
</dbReference>
<feature type="compositionally biased region" description="Basic and acidic residues" evidence="2">
    <location>
        <begin position="689"/>
        <end position="703"/>
    </location>
</feature>
<feature type="region of interest" description="Disordered" evidence="2">
    <location>
        <begin position="902"/>
        <end position="932"/>
    </location>
</feature>
<evidence type="ECO:0000313" key="6">
    <source>
        <dbReference type="Proteomes" id="UP001310890"/>
    </source>
</evidence>
<feature type="compositionally biased region" description="Low complexity" evidence="2">
    <location>
        <begin position="280"/>
        <end position="312"/>
    </location>
</feature>
<feature type="compositionally biased region" description="Polar residues" evidence="2">
    <location>
        <begin position="351"/>
        <end position="360"/>
    </location>
</feature>
<evidence type="ECO:0000259" key="3">
    <source>
        <dbReference type="PROSITE" id="PS50010"/>
    </source>
</evidence>
<gene>
    <name evidence="5" type="ORF">LTR62_008803</name>
</gene>
<feature type="compositionally biased region" description="Low complexity" evidence="2">
    <location>
        <begin position="8"/>
        <end position="24"/>
    </location>
</feature>
<dbReference type="GO" id="GO:0005085">
    <property type="term" value="F:guanyl-nucleotide exchange factor activity"/>
    <property type="evidence" value="ECO:0007669"/>
    <property type="project" value="UniProtKB-KW"/>
</dbReference>
<feature type="region of interest" description="Disordered" evidence="2">
    <location>
        <begin position="83"/>
        <end position="167"/>
    </location>
</feature>
<dbReference type="PROSITE" id="PS51021">
    <property type="entry name" value="BAR"/>
    <property type="match status" value="1"/>
</dbReference>
<dbReference type="InterPro" id="IPR035899">
    <property type="entry name" value="DBL_dom_sf"/>
</dbReference>
<dbReference type="InterPro" id="IPR027267">
    <property type="entry name" value="AH/BAR_dom_sf"/>
</dbReference>
<feature type="compositionally biased region" description="Polar residues" evidence="2">
    <location>
        <begin position="118"/>
        <end position="155"/>
    </location>
</feature>
<dbReference type="CDD" id="cd07589">
    <property type="entry name" value="BAR_DNMBP"/>
    <property type="match status" value="1"/>
</dbReference>
<feature type="region of interest" description="Disordered" evidence="2">
    <location>
        <begin position="1615"/>
        <end position="1641"/>
    </location>
</feature>